<evidence type="ECO:0000313" key="2">
    <source>
        <dbReference type="EMBL" id="GAA4963853.1"/>
    </source>
</evidence>
<protein>
    <recommendedName>
        <fullName evidence="1">Glutaredoxin domain-containing protein</fullName>
    </recommendedName>
</protein>
<organism evidence="2 3">
    <name type="scientific">Kineococcus glutinatus</name>
    <dbReference type="NCBI Taxonomy" id="1070872"/>
    <lineage>
        <taxon>Bacteria</taxon>
        <taxon>Bacillati</taxon>
        <taxon>Actinomycetota</taxon>
        <taxon>Actinomycetes</taxon>
        <taxon>Kineosporiales</taxon>
        <taxon>Kineosporiaceae</taxon>
        <taxon>Kineococcus</taxon>
    </lineage>
</organism>
<accession>A0ABP9H8D8</accession>
<feature type="domain" description="Glutaredoxin" evidence="1">
    <location>
        <begin position="15"/>
        <end position="69"/>
    </location>
</feature>
<evidence type="ECO:0000259" key="1">
    <source>
        <dbReference type="Pfam" id="PF00462"/>
    </source>
</evidence>
<sequence>MDAPGRAEADDIPEVFWRPGCPFCMKLRVDLKLRRVHARWRNIWEDPAAREFVRSVNGGDETVPTVRLGSTTLTNPPGSKVAALVRAGR</sequence>
<gene>
    <name evidence="2" type="ORF">GCM10023225_03880</name>
</gene>
<dbReference type="Pfam" id="PF00462">
    <property type="entry name" value="Glutaredoxin"/>
    <property type="match status" value="1"/>
</dbReference>
<comment type="caution">
    <text evidence="2">The sequence shown here is derived from an EMBL/GenBank/DDBJ whole genome shotgun (WGS) entry which is preliminary data.</text>
</comment>
<dbReference type="Gene3D" id="3.40.30.10">
    <property type="entry name" value="Glutaredoxin"/>
    <property type="match status" value="1"/>
</dbReference>
<name>A0ABP9H8D8_9ACTN</name>
<dbReference type="RefSeq" id="WP_345710629.1">
    <property type="nucleotide sequence ID" value="NZ_BAABIL010000041.1"/>
</dbReference>
<dbReference type="Proteomes" id="UP001501195">
    <property type="component" value="Unassembled WGS sequence"/>
</dbReference>
<keyword evidence="3" id="KW-1185">Reference proteome</keyword>
<dbReference type="InterPro" id="IPR002109">
    <property type="entry name" value="Glutaredoxin"/>
</dbReference>
<dbReference type="SUPFAM" id="SSF52833">
    <property type="entry name" value="Thioredoxin-like"/>
    <property type="match status" value="1"/>
</dbReference>
<dbReference type="InterPro" id="IPR036249">
    <property type="entry name" value="Thioredoxin-like_sf"/>
</dbReference>
<reference evidence="3" key="1">
    <citation type="journal article" date="2019" name="Int. J. Syst. Evol. Microbiol.">
        <title>The Global Catalogue of Microorganisms (GCM) 10K type strain sequencing project: providing services to taxonomists for standard genome sequencing and annotation.</title>
        <authorList>
            <consortium name="The Broad Institute Genomics Platform"/>
            <consortium name="The Broad Institute Genome Sequencing Center for Infectious Disease"/>
            <person name="Wu L."/>
            <person name="Ma J."/>
        </authorList>
    </citation>
    <scope>NUCLEOTIDE SEQUENCE [LARGE SCALE GENOMIC DNA]</scope>
    <source>
        <strain evidence="3">JCM 18126</strain>
    </source>
</reference>
<proteinExistence type="predicted"/>
<dbReference type="EMBL" id="BAABIL010000041">
    <property type="protein sequence ID" value="GAA4963853.1"/>
    <property type="molecule type" value="Genomic_DNA"/>
</dbReference>
<evidence type="ECO:0000313" key="3">
    <source>
        <dbReference type="Proteomes" id="UP001501195"/>
    </source>
</evidence>
<dbReference type="PROSITE" id="PS51354">
    <property type="entry name" value="GLUTAREDOXIN_2"/>
    <property type="match status" value="1"/>
</dbReference>